<accession>A0AAD8D138</accession>
<name>A0AAD8D138_ACIOX</name>
<gene>
    <name evidence="1" type="ORF">AOXY_G20650</name>
</gene>
<evidence type="ECO:0000313" key="1">
    <source>
        <dbReference type="EMBL" id="KAK1160449.1"/>
    </source>
</evidence>
<sequence>MDFNSQKLEGRVQLSDGVHCSVRKEDHVSIYFHRICKHKRHLNQRSNGTDTDCNDSDGRKCGEGKDKFKKCDQIAFYR</sequence>
<dbReference type="AlphaFoldDB" id="A0AAD8D138"/>
<evidence type="ECO:0000313" key="2">
    <source>
        <dbReference type="Proteomes" id="UP001230051"/>
    </source>
</evidence>
<organism evidence="1 2">
    <name type="scientific">Acipenser oxyrinchus oxyrinchus</name>
    <dbReference type="NCBI Taxonomy" id="40147"/>
    <lineage>
        <taxon>Eukaryota</taxon>
        <taxon>Metazoa</taxon>
        <taxon>Chordata</taxon>
        <taxon>Craniata</taxon>
        <taxon>Vertebrata</taxon>
        <taxon>Euteleostomi</taxon>
        <taxon>Actinopterygii</taxon>
        <taxon>Chondrostei</taxon>
        <taxon>Acipenseriformes</taxon>
        <taxon>Acipenseridae</taxon>
        <taxon>Acipenser</taxon>
    </lineage>
</organism>
<keyword evidence="2" id="KW-1185">Reference proteome</keyword>
<comment type="caution">
    <text evidence="1">The sequence shown here is derived from an EMBL/GenBank/DDBJ whole genome shotgun (WGS) entry which is preliminary data.</text>
</comment>
<proteinExistence type="predicted"/>
<dbReference type="EMBL" id="JAGXEW010000020">
    <property type="protein sequence ID" value="KAK1160449.1"/>
    <property type="molecule type" value="Genomic_DNA"/>
</dbReference>
<protein>
    <submittedName>
        <fullName evidence="1">Uncharacterized protein</fullName>
    </submittedName>
</protein>
<dbReference type="Proteomes" id="UP001230051">
    <property type="component" value="Unassembled WGS sequence"/>
</dbReference>
<reference evidence="1" key="1">
    <citation type="submission" date="2022-02" db="EMBL/GenBank/DDBJ databases">
        <title>Atlantic sturgeon de novo genome assembly.</title>
        <authorList>
            <person name="Stock M."/>
            <person name="Klopp C."/>
            <person name="Guiguen Y."/>
            <person name="Cabau C."/>
            <person name="Parinello H."/>
            <person name="Santidrian Yebra-Pimentel E."/>
            <person name="Kuhl H."/>
            <person name="Dirks R.P."/>
            <person name="Guessner J."/>
            <person name="Wuertz S."/>
            <person name="Du K."/>
            <person name="Schartl M."/>
        </authorList>
    </citation>
    <scope>NUCLEOTIDE SEQUENCE</scope>
    <source>
        <strain evidence="1">STURGEONOMICS-FGT-2020</strain>
        <tissue evidence="1">Whole blood</tissue>
    </source>
</reference>